<dbReference type="OrthoDB" id="10455395at2759"/>
<feature type="signal peptide" evidence="1">
    <location>
        <begin position="1"/>
        <end position="19"/>
    </location>
</feature>
<protein>
    <submittedName>
        <fullName evidence="2">Uncharacterized protein</fullName>
    </submittedName>
</protein>
<dbReference type="InParanoid" id="A0A2H3DHD1"/>
<proteinExistence type="predicted"/>
<evidence type="ECO:0000313" key="3">
    <source>
        <dbReference type="Proteomes" id="UP000217790"/>
    </source>
</evidence>
<evidence type="ECO:0000313" key="2">
    <source>
        <dbReference type="EMBL" id="PBK94631.1"/>
    </source>
</evidence>
<evidence type="ECO:0000256" key="1">
    <source>
        <dbReference type="SAM" id="SignalP"/>
    </source>
</evidence>
<dbReference type="AlphaFoldDB" id="A0A2H3DHD1"/>
<name>A0A2H3DHD1_ARMGA</name>
<keyword evidence="1" id="KW-0732">Signal</keyword>
<accession>A0A2H3DHD1</accession>
<dbReference type="EMBL" id="KZ293653">
    <property type="protein sequence ID" value="PBK94631.1"/>
    <property type="molecule type" value="Genomic_DNA"/>
</dbReference>
<feature type="chain" id="PRO_5013601498" evidence="1">
    <location>
        <begin position="20"/>
        <end position="163"/>
    </location>
</feature>
<dbReference type="Proteomes" id="UP000217790">
    <property type="component" value="Unassembled WGS sequence"/>
</dbReference>
<organism evidence="2 3">
    <name type="scientific">Armillaria gallica</name>
    <name type="common">Bulbous honey fungus</name>
    <name type="synonym">Armillaria bulbosa</name>
    <dbReference type="NCBI Taxonomy" id="47427"/>
    <lineage>
        <taxon>Eukaryota</taxon>
        <taxon>Fungi</taxon>
        <taxon>Dikarya</taxon>
        <taxon>Basidiomycota</taxon>
        <taxon>Agaricomycotina</taxon>
        <taxon>Agaricomycetes</taxon>
        <taxon>Agaricomycetidae</taxon>
        <taxon>Agaricales</taxon>
        <taxon>Marasmiineae</taxon>
        <taxon>Physalacriaceae</taxon>
        <taxon>Armillaria</taxon>
    </lineage>
</organism>
<keyword evidence="3" id="KW-1185">Reference proteome</keyword>
<gene>
    <name evidence="2" type="ORF">ARMGADRAFT_1062260</name>
</gene>
<reference evidence="3" key="1">
    <citation type="journal article" date="2017" name="Nat. Ecol. Evol.">
        <title>Genome expansion and lineage-specific genetic innovations in the forest pathogenic fungi Armillaria.</title>
        <authorList>
            <person name="Sipos G."/>
            <person name="Prasanna A.N."/>
            <person name="Walter M.C."/>
            <person name="O'Connor E."/>
            <person name="Balint B."/>
            <person name="Krizsan K."/>
            <person name="Kiss B."/>
            <person name="Hess J."/>
            <person name="Varga T."/>
            <person name="Slot J."/>
            <person name="Riley R."/>
            <person name="Boka B."/>
            <person name="Rigling D."/>
            <person name="Barry K."/>
            <person name="Lee J."/>
            <person name="Mihaltcheva S."/>
            <person name="LaButti K."/>
            <person name="Lipzen A."/>
            <person name="Waldron R."/>
            <person name="Moloney N.M."/>
            <person name="Sperisen C."/>
            <person name="Kredics L."/>
            <person name="Vagvoelgyi C."/>
            <person name="Patrignani A."/>
            <person name="Fitzpatrick D."/>
            <person name="Nagy I."/>
            <person name="Doyle S."/>
            <person name="Anderson J.B."/>
            <person name="Grigoriev I.V."/>
            <person name="Gueldener U."/>
            <person name="Muensterkoetter M."/>
            <person name="Nagy L.G."/>
        </authorList>
    </citation>
    <scope>NUCLEOTIDE SEQUENCE [LARGE SCALE GENOMIC DNA]</scope>
    <source>
        <strain evidence="3">Ar21-2</strain>
    </source>
</reference>
<sequence length="163" mass="18962">MPIMMWRQFFITLLYVSWSPDFKETPQHEDIEPRAVLAWNSAGEANHVESYTTNRDFAQYEVQCRHFHRELLSARLTFQGQFELHLSGFSRRIVSVHSLQSDTPDLGDSSHSIVHFTQVPGCPSATPTIRSLRKEDGYSGKLTYWMESLTLAHPQLWRCDYRA</sequence>